<name>A0A1C6WID7_PLACE</name>
<feature type="chain" id="PRO_5008749779" evidence="1">
    <location>
        <begin position="19"/>
        <end position="107"/>
    </location>
</feature>
<keyword evidence="1" id="KW-0732">Signal</keyword>
<evidence type="ECO:0000259" key="2">
    <source>
        <dbReference type="Pfam" id="PF09690"/>
    </source>
</evidence>
<dbReference type="AlphaFoldDB" id="A0A1C6WID7"/>
<dbReference type="InterPro" id="IPR006488">
    <property type="entry name" value="PYST-C1_N"/>
</dbReference>
<organism evidence="3">
    <name type="scientific">Plasmodium chabaudi adami</name>
    <dbReference type="NCBI Taxonomy" id="5826"/>
    <lineage>
        <taxon>Eukaryota</taxon>
        <taxon>Sar</taxon>
        <taxon>Alveolata</taxon>
        <taxon>Apicomplexa</taxon>
        <taxon>Aconoidasida</taxon>
        <taxon>Haemosporida</taxon>
        <taxon>Plasmodiidae</taxon>
        <taxon>Plasmodium</taxon>
        <taxon>Plasmodium (Vinckeia)</taxon>
    </lineage>
</organism>
<protein>
    <submittedName>
        <fullName evidence="3">Plasmodium yoelii subtelomeric region (PYST-C1), putative</fullName>
    </submittedName>
</protein>
<dbReference type="NCBIfam" id="TIGR01601">
    <property type="entry name" value="PYST-C1"/>
    <property type="match status" value="1"/>
</dbReference>
<sequence>MNKRIFSLVCIILYAILAVSIHCSEEKHDRSKESGLRSKINRVIKQIKRSNKKNGIEFKRETQLNNNNNNDYNDDKDECINYYAPTHGKARKQTPCCCGLIYIDSNE</sequence>
<dbReference type="Proteomes" id="UP000507536">
    <property type="component" value="Unassembled WGS sequence"/>
</dbReference>
<feature type="domain" description="PYST-C1-like N-terminal" evidence="2">
    <location>
        <begin position="32"/>
        <end position="78"/>
    </location>
</feature>
<evidence type="ECO:0000256" key="1">
    <source>
        <dbReference type="SAM" id="SignalP"/>
    </source>
</evidence>
<accession>A0A1C6WID7</accession>
<reference evidence="3" key="1">
    <citation type="submission" date="2016-08" db="EMBL/GenBank/DDBJ databases">
        <authorList>
            <consortium name="Pathogen Informatics"/>
        </authorList>
    </citation>
    <scope>NUCLEOTIDE SEQUENCE</scope>
    <source>
        <strain evidence="3">DS</strain>
    </source>
</reference>
<proteinExistence type="predicted"/>
<feature type="signal peptide" evidence="1">
    <location>
        <begin position="1"/>
        <end position="18"/>
    </location>
</feature>
<evidence type="ECO:0000313" key="3">
    <source>
        <dbReference type="EMBL" id="SCL87916.1"/>
    </source>
</evidence>
<dbReference type="EMBL" id="FMIN01000252">
    <property type="protein sequence ID" value="SCL87916.1"/>
    <property type="molecule type" value="Genomic_DNA"/>
</dbReference>
<dbReference type="Pfam" id="PF09690">
    <property type="entry name" value="PYST-C1"/>
    <property type="match status" value="1"/>
</dbReference>
<gene>
    <name evidence="3" type="ORF">PCHDS_000519100</name>
</gene>